<dbReference type="EMBL" id="BTSX01000005">
    <property type="protein sequence ID" value="GMT02605.1"/>
    <property type="molecule type" value="Genomic_DNA"/>
</dbReference>
<proteinExistence type="predicted"/>
<gene>
    <name evidence="1" type="ORF">PENTCL1PPCAC_24779</name>
</gene>
<dbReference type="Proteomes" id="UP001432027">
    <property type="component" value="Unassembled WGS sequence"/>
</dbReference>
<evidence type="ECO:0000313" key="2">
    <source>
        <dbReference type="Proteomes" id="UP001432027"/>
    </source>
</evidence>
<reference evidence="1" key="1">
    <citation type="submission" date="2023-10" db="EMBL/GenBank/DDBJ databases">
        <title>Genome assembly of Pristionchus species.</title>
        <authorList>
            <person name="Yoshida K."/>
            <person name="Sommer R.J."/>
        </authorList>
    </citation>
    <scope>NUCLEOTIDE SEQUENCE</scope>
    <source>
        <strain evidence="1">RS0144</strain>
    </source>
</reference>
<keyword evidence="2" id="KW-1185">Reference proteome</keyword>
<feature type="non-terminal residue" evidence="1">
    <location>
        <position position="74"/>
    </location>
</feature>
<accession>A0AAV5U898</accession>
<feature type="non-terminal residue" evidence="1">
    <location>
        <position position="1"/>
    </location>
</feature>
<dbReference type="AlphaFoldDB" id="A0AAV5U898"/>
<protein>
    <submittedName>
        <fullName evidence="1">Uncharacterized protein</fullName>
    </submittedName>
</protein>
<organism evidence="1 2">
    <name type="scientific">Pristionchus entomophagus</name>
    <dbReference type="NCBI Taxonomy" id="358040"/>
    <lineage>
        <taxon>Eukaryota</taxon>
        <taxon>Metazoa</taxon>
        <taxon>Ecdysozoa</taxon>
        <taxon>Nematoda</taxon>
        <taxon>Chromadorea</taxon>
        <taxon>Rhabditida</taxon>
        <taxon>Rhabditina</taxon>
        <taxon>Diplogasteromorpha</taxon>
        <taxon>Diplogasteroidea</taxon>
        <taxon>Neodiplogasteridae</taxon>
        <taxon>Pristionchus</taxon>
    </lineage>
</organism>
<comment type="caution">
    <text evidence="1">The sequence shown here is derived from an EMBL/GenBank/DDBJ whole genome shotgun (WGS) entry which is preliminary data.</text>
</comment>
<evidence type="ECO:0000313" key="1">
    <source>
        <dbReference type="EMBL" id="GMT02605.1"/>
    </source>
</evidence>
<name>A0AAV5U898_9BILA</name>
<sequence length="74" mass="8511">QYSALRDKLIRYLYELCGSTLATREMLEEQTATPAEREQAAACRLSRIMFLYSNVAILCNRSSKNTNTFELLQT</sequence>